<protein>
    <recommendedName>
        <fullName evidence="7">Beta-hexosaminidase</fullName>
        <ecNumber evidence="7">3.2.1.52</ecNumber>
    </recommendedName>
</protein>
<dbReference type="GO" id="GO:0030203">
    <property type="term" value="P:glycosaminoglycan metabolic process"/>
    <property type="evidence" value="ECO:0007669"/>
    <property type="project" value="TreeGrafter"/>
</dbReference>
<feature type="signal peptide" evidence="9">
    <location>
        <begin position="1"/>
        <end position="16"/>
    </location>
</feature>
<accession>A0A4T0PHS1</accession>
<dbReference type="SUPFAM" id="SSF51445">
    <property type="entry name" value="(Trans)glycosidases"/>
    <property type="match status" value="1"/>
</dbReference>
<evidence type="ECO:0000259" key="11">
    <source>
        <dbReference type="Pfam" id="PF14845"/>
    </source>
</evidence>
<dbReference type="PRINTS" id="PR00738">
    <property type="entry name" value="GLHYDRLASE20"/>
</dbReference>
<dbReference type="SUPFAM" id="SSF55545">
    <property type="entry name" value="beta-N-acetylhexosaminidase-like domain"/>
    <property type="match status" value="1"/>
</dbReference>
<evidence type="ECO:0000256" key="6">
    <source>
        <dbReference type="ARBA" id="ARBA00023295"/>
    </source>
</evidence>
<evidence type="ECO:0000256" key="7">
    <source>
        <dbReference type="PIRNR" id="PIRNR001093"/>
    </source>
</evidence>
<gene>
    <name evidence="12" type="ORF">E3Q10_02858</name>
</gene>
<comment type="caution">
    <text evidence="12">The sequence shown here is derived from an EMBL/GenBank/DDBJ whole genome shotgun (WGS) entry which is preliminary data.</text>
</comment>
<dbReference type="PANTHER" id="PTHR22600">
    <property type="entry name" value="BETA-HEXOSAMINIDASE"/>
    <property type="match status" value="1"/>
</dbReference>
<dbReference type="GO" id="GO:0005975">
    <property type="term" value="P:carbohydrate metabolic process"/>
    <property type="evidence" value="ECO:0007669"/>
    <property type="project" value="InterPro"/>
</dbReference>
<evidence type="ECO:0000256" key="5">
    <source>
        <dbReference type="ARBA" id="ARBA00023180"/>
    </source>
</evidence>
<evidence type="ECO:0000259" key="10">
    <source>
        <dbReference type="Pfam" id="PF00728"/>
    </source>
</evidence>
<dbReference type="PANTHER" id="PTHR22600:SF26">
    <property type="entry name" value="BETA-N-ACETYLHEXOSAMINIDASE"/>
    <property type="match status" value="1"/>
</dbReference>
<evidence type="ECO:0000256" key="1">
    <source>
        <dbReference type="ARBA" id="ARBA00001231"/>
    </source>
</evidence>
<evidence type="ECO:0000313" key="12">
    <source>
        <dbReference type="EMBL" id="TIC28954.1"/>
    </source>
</evidence>
<keyword evidence="4 7" id="KW-0378">Hydrolase</keyword>
<evidence type="ECO:0000256" key="9">
    <source>
        <dbReference type="SAM" id="SignalP"/>
    </source>
</evidence>
<dbReference type="InterPro" id="IPR025705">
    <property type="entry name" value="Beta_hexosaminidase_sua/sub"/>
</dbReference>
<dbReference type="Pfam" id="PF00728">
    <property type="entry name" value="Glyco_hydro_20"/>
    <property type="match status" value="1"/>
</dbReference>
<name>A0A4T0PHS1_9BASI</name>
<dbReference type="FunFam" id="3.20.20.80:FF:000063">
    <property type="entry name" value="Beta-hexosaminidase"/>
    <property type="match status" value="1"/>
</dbReference>
<dbReference type="InterPro" id="IPR029019">
    <property type="entry name" value="HEX_eukaryotic_N"/>
</dbReference>
<feature type="domain" description="Beta-hexosaminidase eukaryotic type N-terminal" evidence="11">
    <location>
        <begin position="17"/>
        <end position="144"/>
    </location>
</feature>
<proteinExistence type="inferred from homology"/>
<dbReference type="EC" id="3.2.1.52" evidence="7"/>
<feature type="active site" description="Proton donor" evidence="8">
    <location>
        <position position="328"/>
    </location>
</feature>
<dbReference type="Pfam" id="PF14845">
    <property type="entry name" value="Glycohydro_20b2"/>
    <property type="match status" value="1"/>
</dbReference>
<comment type="similarity">
    <text evidence="2 7">Belongs to the glycosyl hydrolase 20 family.</text>
</comment>
<evidence type="ECO:0000256" key="8">
    <source>
        <dbReference type="PIRSR" id="PIRSR001093-1"/>
    </source>
</evidence>
<dbReference type="PIRSF" id="PIRSF001093">
    <property type="entry name" value="B-hxosamndse_ab_euk"/>
    <property type="match status" value="1"/>
</dbReference>
<feature type="domain" description="Glycoside hydrolase family 20 catalytic" evidence="10">
    <location>
        <begin position="170"/>
        <end position="494"/>
    </location>
</feature>
<feature type="chain" id="PRO_5030101659" description="Beta-hexosaminidase" evidence="9">
    <location>
        <begin position="17"/>
        <end position="542"/>
    </location>
</feature>
<dbReference type="InterPro" id="IPR017853">
    <property type="entry name" value="GH"/>
</dbReference>
<dbReference type="AlphaFoldDB" id="A0A4T0PHS1"/>
<dbReference type="InterPro" id="IPR029018">
    <property type="entry name" value="Hex-like_dom2"/>
</dbReference>
<evidence type="ECO:0000256" key="2">
    <source>
        <dbReference type="ARBA" id="ARBA00006285"/>
    </source>
</evidence>
<keyword evidence="3 9" id="KW-0732">Signal</keyword>
<dbReference type="Gene3D" id="3.20.20.80">
    <property type="entry name" value="Glycosidases"/>
    <property type="match status" value="1"/>
</dbReference>
<evidence type="ECO:0000313" key="13">
    <source>
        <dbReference type="Proteomes" id="UP000305647"/>
    </source>
</evidence>
<keyword evidence="6 7" id="KW-0326">Glycosidase</keyword>
<dbReference type="Gene3D" id="3.30.379.10">
    <property type="entry name" value="Chitobiase/beta-hexosaminidase domain 2-like"/>
    <property type="match status" value="1"/>
</dbReference>
<dbReference type="InterPro" id="IPR015883">
    <property type="entry name" value="Glyco_hydro_20_cat"/>
</dbReference>
<dbReference type="GO" id="GO:0016020">
    <property type="term" value="C:membrane"/>
    <property type="evidence" value="ECO:0007669"/>
    <property type="project" value="TreeGrafter"/>
</dbReference>
<organism evidence="12 13">
    <name type="scientific">Wallemia mellicola</name>
    <dbReference type="NCBI Taxonomy" id="1708541"/>
    <lineage>
        <taxon>Eukaryota</taxon>
        <taxon>Fungi</taxon>
        <taxon>Dikarya</taxon>
        <taxon>Basidiomycota</taxon>
        <taxon>Wallemiomycotina</taxon>
        <taxon>Wallemiomycetes</taxon>
        <taxon>Wallemiales</taxon>
        <taxon>Wallemiaceae</taxon>
        <taxon>Wallemia</taxon>
    </lineage>
</organism>
<keyword evidence="5" id="KW-0325">Glycoprotein</keyword>
<evidence type="ECO:0000256" key="3">
    <source>
        <dbReference type="ARBA" id="ARBA00022729"/>
    </source>
</evidence>
<dbReference type="Proteomes" id="UP000305647">
    <property type="component" value="Unassembled WGS sequence"/>
</dbReference>
<comment type="catalytic activity">
    <reaction evidence="1 7">
        <text>Hydrolysis of terminal non-reducing N-acetyl-D-hexosamine residues in N-acetyl-beta-D-hexosaminides.</text>
        <dbReference type="EC" id="3.2.1.52"/>
    </reaction>
</comment>
<evidence type="ECO:0000256" key="4">
    <source>
        <dbReference type="ARBA" id="ARBA00022801"/>
    </source>
</evidence>
<dbReference type="GO" id="GO:0004563">
    <property type="term" value="F:beta-N-acetylhexosaminidase activity"/>
    <property type="evidence" value="ECO:0007669"/>
    <property type="project" value="UniProtKB-EC"/>
</dbReference>
<dbReference type="EMBL" id="SPRO01000032">
    <property type="protein sequence ID" value="TIC28954.1"/>
    <property type="molecule type" value="Genomic_DNA"/>
</dbReference>
<reference evidence="12 13" key="1">
    <citation type="submission" date="2019-03" db="EMBL/GenBank/DDBJ databases">
        <title>Sequencing 25 genomes of Wallemia mellicola.</title>
        <authorList>
            <person name="Gostincar C."/>
        </authorList>
    </citation>
    <scope>NUCLEOTIDE SEQUENCE [LARGE SCALE GENOMIC DNA]</scope>
    <source>
        <strain evidence="12 13">EXF-8738</strain>
    </source>
</reference>
<sequence>MKIIFILLQFIGFLLAIVPTPKKYSNGDSFLILNNDISINSPDFATTLIENTINNIKQSQHRRLSIGLGGEDIEQLSLATSFINTLEVTIDDSTSIQDIFNQPIDQRNEQYTLNIPDDGDDVTAVITSNNILGLHRALATFEQLFYVNPSDSDQHYINNAPIEIEDEPEFGWRSIMLDTSRNYYKKDSLKDLIKAMAFVKLSVFHWHITDQHSWPLVTDVHPELYEKGSYPGMLYTQEDVDEVITFGQENGVDVVIELDLPGHTQSVAESHADLVSCIDRRPWSNYAAEPPAGQLNLENEAVLPFVKEILDDLLPRTKSHYFGTGGDELNPACYDMTTETLAPLVRDFQEQLTEKLNEYGKVGVVWHELSTEYEMPLPDGTLVINWSTADFTSEILSAQPEGVKIIHAASDYMYLDCGTGGWLGGAPDGTSWCDPFKSWQKIYSFDAYANMSENDKARVAGGETTLWSEQSDSANFESLIWPRAAAGAEVFWTHPSPESRTTNADDALFRMHDVRYRLVDRDVHAAALQPLWCAVRPGQCNI</sequence>